<dbReference type="EMBL" id="JBHSZH010000004">
    <property type="protein sequence ID" value="MFC7079452.1"/>
    <property type="molecule type" value="Genomic_DNA"/>
</dbReference>
<proteinExistence type="predicted"/>
<reference evidence="2" key="3">
    <citation type="submission" date="2024-09" db="EMBL/GenBank/DDBJ databases">
        <authorList>
            <person name="Sun Q."/>
        </authorList>
    </citation>
    <scope>NUCLEOTIDE SEQUENCE</scope>
    <source>
        <strain evidence="2">CCM 7472</strain>
    </source>
</reference>
<evidence type="ECO:0008006" key="4">
    <source>
        <dbReference type="Google" id="ProtNLM"/>
    </source>
</evidence>
<dbReference type="EMBL" id="JBHSZH010000004">
    <property type="protein sequence ID" value="MFC7079538.1"/>
    <property type="molecule type" value="Genomic_DNA"/>
</dbReference>
<comment type="caution">
    <text evidence="2">The sequence shown here is derived from an EMBL/GenBank/DDBJ whole genome shotgun (WGS) entry which is preliminary data.</text>
</comment>
<accession>A0ABD5WKA0</accession>
<protein>
    <recommendedName>
        <fullName evidence="4">Nuclear transport factor 2 family protein</fullName>
    </recommendedName>
</protein>
<evidence type="ECO:0000313" key="1">
    <source>
        <dbReference type="EMBL" id="MFC7079452.1"/>
    </source>
</evidence>
<evidence type="ECO:0000313" key="2">
    <source>
        <dbReference type="EMBL" id="MFC7079538.1"/>
    </source>
</evidence>
<organism evidence="2 3">
    <name type="scientific">Halorussus caseinilyticus</name>
    <dbReference type="NCBI Taxonomy" id="3034025"/>
    <lineage>
        <taxon>Archaea</taxon>
        <taxon>Methanobacteriati</taxon>
        <taxon>Methanobacteriota</taxon>
        <taxon>Stenosarchaea group</taxon>
        <taxon>Halobacteria</taxon>
        <taxon>Halobacteriales</taxon>
        <taxon>Haladaptataceae</taxon>
        <taxon>Halorussus</taxon>
    </lineage>
</organism>
<name>A0ABD5WKA0_9EURY</name>
<reference evidence="3" key="2">
    <citation type="journal article" date="2019" name="Int. J. Syst. Evol. Microbiol.">
        <title>The Global Catalogue of Microorganisms (GCM) 10K type strain sequencing project: providing services to taxonomists for standard genome sequencing and annotation.</title>
        <authorList>
            <consortium name="The Broad Institute Genomics Platform"/>
            <consortium name="The Broad Institute Genome Sequencing Center for Infectious Disease"/>
            <person name="Wu L."/>
            <person name="Ma J."/>
        </authorList>
    </citation>
    <scope>NUCLEOTIDE SEQUENCE [LARGE SCALE GENOMIC DNA]</scope>
    <source>
        <strain evidence="3">DT72</strain>
    </source>
</reference>
<gene>
    <name evidence="1" type="ORF">ACFQJ6_04075</name>
    <name evidence="2" type="ORF">ACFQJ6_04615</name>
</gene>
<dbReference type="AlphaFoldDB" id="A0ABD5WKA0"/>
<sequence length="129" mass="14543">MATLQAATTSNGVTITDAQAVQGLCESYCFGTLDWEVDDNDRFSIWGYDAFEVYGRRENGLPDYEAGQRTHEFLRALAAYVEVGDELDIQTVGFTKCRFPVLAVRYVVRHGDVLRADLRTLEPIEDRTV</sequence>
<dbReference type="GeneID" id="79305996"/>
<keyword evidence="3" id="KW-1185">Reference proteome</keyword>
<dbReference type="Proteomes" id="UP001596407">
    <property type="component" value="Unassembled WGS sequence"/>
</dbReference>
<dbReference type="RefSeq" id="WP_276282895.1">
    <property type="nucleotide sequence ID" value="NZ_CP119813.1"/>
</dbReference>
<evidence type="ECO:0000313" key="3">
    <source>
        <dbReference type="Proteomes" id="UP001596407"/>
    </source>
</evidence>
<reference evidence="2" key="1">
    <citation type="journal article" date="2014" name="Int. J. Syst. Evol. Microbiol.">
        <title>Complete genome sequence of Corynebacterium casei LMG S-19264T (=DSM 44701T), isolated from a smear-ripened cheese.</title>
        <authorList>
            <consortium name="US DOE Joint Genome Institute (JGI-PGF)"/>
            <person name="Walter F."/>
            <person name="Albersmeier A."/>
            <person name="Kalinowski J."/>
            <person name="Ruckert C."/>
        </authorList>
    </citation>
    <scope>NUCLEOTIDE SEQUENCE [LARGE SCALE GENOMIC DNA]</scope>
    <source>
        <strain evidence="2">CCM 7472</strain>
    </source>
</reference>